<keyword evidence="5" id="KW-0648">Protein biosynthesis</keyword>
<dbReference type="GO" id="GO:0005524">
    <property type="term" value="F:ATP binding"/>
    <property type="evidence" value="ECO:0007669"/>
    <property type="project" value="UniProtKB-KW"/>
</dbReference>
<evidence type="ECO:0000259" key="7">
    <source>
        <dbReference type="PROSITE" id="PS50862"/>
    </source>
</evidence>
<dbReference type="GO" id="GO:0016740">
    <property type="term" value="F:transferase activity"/>
    <property type="evidence" value="ECO:0007669"/>
    <property type="project" value="UniProtKB-ARBA"/>
</dbReference>
<dbReference type="InterPro" id="IPR004365">
    <property type="entry name" value="NA-bd_OB_tRNA"/>
</dbReference>
<dbReference type="GO" id="GO:0004812">
    <property type="term" value="F:aminoacyl-tRNA ligase activity"/>
    <property type="evidence" value="ECO:0007669"/>
    <property type="project" value="UniProtKB-KW"/>
</dbReference>
<keyword evidence="3" id="KW-0547">Nucleotide-binding</keyword>
<evidence type="ECO:0000256" key="6">
    <source>
        <dbReference type="ARBA" id="ARBA00023146"/>
    </source>
</evidence>
<dbReference type="AlphaFoldDB" id="A0A9D9D7N4"/>
<proteinExistence type="predicted"/>
<dbReference type="GO" id="GO:0140096">
    <property type="term" value="F:catalytic activity, acting on a protein"/>
    <property type="evidence" value="ECO:0007669"/>
    <property type="project" value="UniProtKB-ARBA"/>
</dbReference>
<dbReference type="SUPFAM" id="SSF50249">
    <property type="entry name" value="Nucleic acid-binding proteins"/>
    <property type="match status" value="1"/>
</dbReference>
<dbReference type="GO" id="GO:0006421">
    <property type="term" value="P:asparaginyl-tRNA aminoacylation"/>
    <property type="evidence" value="ECO:0007669"/>
    <property type="project" value="TreeGrafter"/>
</dbReference>
<dbReference type="CDD" id="cd04318">
    <property type="entry name" value="EcAsnRS_like_N"/>
    <property type="match status" value="1"/>
</dbReference>
<feature type="domain" description="Aminoacyl-transfer RNA synthetases class-II family profile" evidence="7">
    <location>
        <begin position="139"/>
        <end position="233"/>
    </location>
</feature>
<dbReference type="Pfam" id="PF01336">
    <property type="entry name" value="tRNA_anti-codon"/>
    <property type="match status" value="1"/>
</dbReference>
<keyword evidence="6" id="KW-0030">Aminoacyl-tRNA synthetase</keyword>
<keyword evidence="4" id="KW-0067">ATP-binding</keyword>
<accession>A0A9D9D7N4</accession>
<evidence type="ECO:0000313" key="9">
    <source>
        <dbReference type="Proteomes" id="UP000823629"/>
    </source>
</evidence>
<gene>
    <name evidence="8" type="ORF">IAC78_01600</name>
</gene>
<dbReference type="InterPro" id="IPR045864">
    <property type="entry name" value="aa-tRNA-synth_II/BPL/LPL"/>
</dbReference>
<comment type="caution">
    <text evidence="8">The sequence shown here is derived from an EMBL/GenBank/DDBJ whole genome shotgun (WGS) entry which is preliminary data.</text>
</comment>
<dbReference type="Gene3D" id="2.40.50.140">
    <property type="entry name" value="Nucleic acid-binding proteins"/>
    <property type="match status" value="1"/>
</dbReference>
<dbReference type="InterPro" id="IPR006195">
    <property type="entry name" value="aa-tRNA-synth_II"/>
</dbReference>
<dbReference type="InterPro" id="IPR004364">
    <property type="entry name" value="Aa-tRNA-synt_II"/>
</dbReference>
<keyword evidence="2 8" id="KW-0436">Ligase</keyword>
<evidence type="ECO:0000256" key="2">
    <source>
        <dbReference type="ARBA" id="ARBA00022598"/>
    </source>
</evidence>
<keyword evidence="1" id="KW-0963">Cytoplasm</keyword>
<evidence type="ECO:0000256" key="3">
    <source>
        <dbReference type="ARBA" id="ARBA00022741"/>
    </source>
</evidence>
<feature type="non-terminal residue" evidence="8">
    <location>
        <position position="233"/>
    </location>
</feature>
<reference evidence="8" key="2">
    <citation type="journal article" date="2021" name="PeerJ">
        <title>Extensive microbial diversity within the chicken gut microbiome revealed by metagenomics and culture.</title>
        <authorList>
            <person name="Gilroy R."/>
            <person name="Ravi A."/>
            <person name="Getino M."/>
            <person name="Pursley I."/>
            <person name="Horton D.L."/>
            <person name="Alikhan N.F."/>
            <person name="Baker D."/>
            <person name="Gharbi K."/>
            <person name="Hall N."/>
            <person name="Watson M."/>
            <person name="Adriaenssens E.M."/>
            <person name="Foster-Nyarko E."/>
            <person name="Jarju S."/>
            <person name="Secka A."/>
            <person name="Antonio M."/>
            <person name="Oren A."/>
            <person name="Chaudhuri R.R."/>
            <person name="La Ragione R."/>
            <person name="Hildebrand F."/>
            <person name="Pallen M.J."/>
        </authorList>
    </citation>
    <scope>NUCLEOTIDE SEQUENCE</scope>
    <source>
        <strain evidence="8">1748</strain>
    </source>
</reference>
<sequence length="233" mass="26385">MEKYMTVREIYEGVSSKEDLEGQEVIIDGWILNNRFMGKMGFLTFNDGTCFKSAQLVYSSSTPAFEVIEKLRLGCSVTITGKIHLTPNAKQAFDIELSKLTLVGDVEDTYPLQKKKTSFEFLRTIPHLRPRTNTFRAVYRVRSILAMAIHEFFQGEGFVYVHTPILTSNDCEGAGETFQVASDILHPEDYFGKKVTLTVSGQLHVEPFCTAFRDVYTFGPTFRAEKSNTTHHA</sequence>
<evidence type="ECO:0000256" key="5">
    <source>
        <dbReference type="ARBA" id="ARBA00022917"/>
    </source>
</evidence>
<dbReference type="InterPro" id="IPR012340">
    <property type="entry name" value="NA-bd_OB-fold"/>
</dbReference>
<dbReference type="SUPFAM" id="SSF55681">
    <property type="entry name" value="Class II aaRS and biotin synthetases"/>
    <property type="match status" value="1"/>
</dbReference>
<dbReference type="Gene3D" id="3.30.930.10">
    <property type="entry name" value="Bira Bifunctional Protein, Domain 2"/>
    <property type="match status" value="1"/>
</dbReference>
<dbReference type="PANTHER" id="PTHR22594">
    <property type="entry name" value="ASPARTYL/LYSYL-TRNA SYNTHETASE"/>
    <property type="match status" value="1"/>
</dbReference>
<evidence type="ECO:0000313" key="8">
    <source>
        <dbReference type="EMBL" id="MBO8414163.1"/>
    </source>
</evidence>
<protein>
    <submittedName>
        <fullName evidence="8">Asparagine--tRNA ligase</fullName>
    </submittedName>
</protein>
<organism evidence="8 9">
    <name type="scientific">Candidatus Scatoplasma merdavium</name>
    <dbReference type="NCBI Taxonomy" id="2840932"/>
    <lineage>
        <taxon>Bacteria</taxon>
        <taxon>Bacillati</taxon>
        <taxon>Bacillota</taxon>
        <taxon>Bacilli</taxon>
        <taxon>Bacillales</taxon>
        <taxon>Candidatus Scatoplasma</taxon>
    </lineage>
</organism>
<dbReference type="PROSITE" id="PS50862">
    <property type="entry name" value="AA_TRNA_LIGASE_II"/>
    <property type="match status" value="1"/>
</dbReference>
<dbReference type="EMBL" id="JADING010000046">
    <property type="protein sequence ID" value="MBO8414163.1"/>
    <property type="molecule type" value="Genomic_DNA"/>
</dbReference>
<dbReference type="PANTHER" id="PTHR22594:SF34">
    <property type="entry name" value="ASPARAGINE--TRNA LIGASE, MITOCHONDRIAL-RELATED"/>
    <property type="match status" value="1"/>
</dbReference>
<dbReference type="Proteomes" id="UP000823629">
    <property type="component" value="Unassembled WGS sequence"/>
</dbReference>
<reference evidence="8" key="1">
    <citation type="submission" date="2020-10" db="EMBL/GenBank/DDBJ databases">
        <authorList>
            <person name="Gilroy R."/>
        </authorList>
    </citation>
    <scope>NUCLEOTIDE SEQUENCE</scope>
    <source>
        <strain evidence="8">1748</strain>
    </source>
</reference>
<dbReference type="Pfam" id="PF00152">
    <property type="entry name" value="tRNA-synt_2"/>
    <property type="match status" value="1"/>
</dbReference>
<name>A0A9D9D7N4_9BACL</name>
<evidence type="ECO:0000256" key="4">
    <source>
        <dbReference type="ARBA" id="ARBA00022840"/>
    </source>
</evidence>
<dbReference type="GO" id="GO:0003676">
    <property type="term" value="F:nucleic acid binding"/>
    <property type="evidence" value="ECO:0007669"/>
    <property type="project" value="InterPro"/>
</dbReference>
<evidence type="ECO:0000256" key="1">
    <source>
        <dbReference type="ARBA" id="ARBA00022490"/>
    </source>
</evidence>